<name>A0A1B1S2C6_9BACL</name>
<dbReference type="AlphaFoldDB" id="A0A1B1S2C6"/>
<dbReference type="KEGG" id="pll:I858_009950"/>
<protein>
    <recommendedName>
        <fullName evidence="3">Sulfurtransferase</fullName>
    </recommendedName>
</protein>
<evidence type="ECO:0000313" key="2">
    <source>
        <dbReference type="Proteomes" id="UP000053354"/>
    </source>
</evidence>
<dbReference type="EMBL" id="CP016540">
    <property type="protein sequence ID" value="ANU27309.1"/>
    <property type="molecule type" value="Genomic_DNA"/>
</dbReference>
<dbReference type="OrthoDB" id="2967651at2"/>
<dbReference type="SUPFAM" id="SSF52821">
    <property type="entry name" value="Rhodanese/Cell cycle control phosphatase"/>
    <property type="match status" value="1"/>
</dbReference>
<keyword evidence="2" id="KW-1185">Reference proteome</keyword>
<dbReference type="STRING" id="1302659.I858_009950"/>
<accession>A0A1B1S2C6</accession>
<proteinExistence type="predicted"/>
<dbReference type="Proteomes" id="UP000053354">
    <property type="component" value="Chromosome"/>
</dbReference>
<organism evidence="1 2">
    <name type="scientific">Planococcus versutus</name>
    <dbReference type="NCBI Taxonomy" id="1302659"/>
    <lineage>
        <taxon>Bacteria</taxon>
        <taxon>Bacillati</taxon>
        <taxon>Bacillota</taxon>
        <taxon>Bacilli</taxon>
        <taxon>Bacillales</taxon>
        <taxon>Caryophanaceae</taxon>
        <taxon>Planococcus</taxon>
    </lineage>
</organism>
<reference evidence="1" key="1">
    <citation type="submission" date="2016-10" db="EMBL/GenBank/DDBJ databases">
        <authorList>
            <person name="See-Too W.S."/>
        </authorList>
    </citation>
    <scope>NUCLEOTIDE SEQUENCE</scope>
    <source>
        <strain evidence="1">L10.15</strain>
    </source>
</reference>
<evidence type="ECO:0008006" key="3">
    <source>
        <dbReference type="Google" id="ProtNLM"/>
    </source>
</evidence>
<dbReference type="Gene3D" id="3.40.250.10">
    <property type="entry name" value="Rhodanese-like domain"/>
    <property type="match status" value="1"/>
</dbReference>
<gene>
    <name evidence="1" type="ORF">I858_009950</name>
</gene>
<evidence type="ECO:0000313" key="1">
    <source>
        <dbReference type="EMBL" id="ANU27309.1"/>
    </source>
</evidence>
<dbReference type="RefSeq" id="WP_049693082.1">
    <property type="nucleotide sequence ID" value="NZ_CP016540.2"/>
</dbReference>
<dbReference type="InterPro" id="IPR036873">
    <property type="entry name" value="Rhodanese-like_dom_sf"/>
</dbReference>
<sequence>MIASAMLIGVPILMVAYSAYKRHIPAYGVEQARLEEIDGSSYALLDVRAYNVSDKESVADAFNLPISYFSRGYEEIPKKPIHLIAENQVEKNLAARLLYQKGFEVASYSLIEKNKMHTACC</sequence>